<dbReference type="Gene3D" id="3.60.15.10">
    <property type="entry name" value="Ribonuclease Z/Hydroxyacylglutathione hydrolase-like"/>
    <property type="match status" value="1"/>
</dbReference>
<keyword evidence="1" id="KW-0378">Hydrolase</keyword>
<dbReference type="AlphaFoldDB" id="A0A2I1MAK4"/>
<accession>A0A2I1MAK4</accession>
<name>A0A2I1MAK4_9FIRM</name>
<evidence type="ECO:0000313" key="1">
    <source>
        <dbReference type="EMBL" id="PKZ17142.1"/>
    </source>
</evidence>
<organism evidence="1 2">
    <name type="scientific">Anaerococcus octavius</name>
    <dbReference type="NCBI Taxonomy" id="54007"/>
    <lineage>
        <taxon>Bacteria</taxon>
        <taxon>Bacillati</taxon>
        <taxon>Bacillota</taxon>
        <taxon>Tissierellia</taxon>
        <taxon>Tissierellales</taxon>
        <taxon>Peptoniphilaceae</taxon>
        <taxon>Anaerococcus</taxon>
    </lineage>
</organism>
<dbReference type="PANTHER" id="PTHR42967">
    <property type="entry name" value="METAL DEPENDENT HYDROLASE"/>
    <property type="match status" value="1"/>
</dbReference>
<protein>
    <submittedName>
        <fullName evidence="1">Hydrolase</fullName>
    </submittedName>
</protein>
<dbReference type="Proteomes" id="UP000234335">
    <property type="component" value="Unassembled WGS sequence"/>
</dbReference>
<reference evidence="1 2" key="1">
    <citation type="submission" date="2017-12" db="EMBL/GenBank/DDBJ databases">
        <title>Phylogenetic diversity of female urinary microbiome.</title>
        <authorList>
            <person name="Thomas-White K."/>
            <person name="Wolfe A.J."/>
        </authorList>
    </citation>
    <scope>NUCLEOTIDE SEQUENCE [LARGE SCALE GENOMIC DNA]</scope>
    <source>
        <strain evidence="1 2">UMB0119</strain>
    </source>
</reference>
<dbReference type="Pfam" id="PF13483">
    <property type="entry name" value="Lactamase_B_3"/>
    <property type="match status" value="1"/>
</dbReference>
<proteinExistence type="predicted"/>
<comment type="caution">
    <text evidence="1">The sequence shown here is derived from an EMBL/GenBank/DDBJ whole genome shotgun (WGS) entry which is preliminary data.</text>
</comment>
<dbReference type="PANTHER" id="PTHR42967:SF1">
    <property type="entry name" value="MBL FOLD METALLO-HYDROLASE"/>
    <property type="match status" value="1"/>
</dbReference>
<dbReference type="SUPFAM" id="SSF56281">
    <property type="entry name" value="Metallo-hydrolase/oxidoreductase"/>
    <property type="match status" value="1"/>
</dbReference>
<dbReference type="GO" id="GO:0016787">
    <property type="term" value="F:hydrolase activity"/>
    <property type="evidence" value="ECO:0007669"/>
    <property type="project" value="UniProtKB-KW"/>
</dbReference>
<dbReference type="InterPro" id="IPR036866">
    <property type="entry name" value="RibonucZ/Hydroxyglut_hydro"/>
</dbReference>
<sequence>MKENIVITYIYHSCYTVETGDLFIIFDYYKGILNIPEDKQVVFFASHGHSDHYTSEILKVPDMEKKTYILSSDIVKLPSNENIIYIRDDKISMDQLKSLYNSKNVNFISENHTYNIKLNNGKILKVKTFGSTDKGVSILLYLDGMTIFHTGDLNFWAWPYYDDKKMQVEYDDFMAEIEKIKKEEVDIAFFPVDPRLNENYYKGGDIFIKEVRPQIFFPLHFADNVKITSKFKKNFSYDFTDVREIFETNQRILIDIDD</sequence>
<evidence type="ECO:0000313" key="2">
    <source>
        <dbReference type="Proteomes" id="UP000234335"/>
    </source>
</evidence>
<keyword evidence="2" id="KW-1185">Reference proteome</keyword>
<dbReference type="RefSeq" id="WP_101539311.1">
    <property type="nucleotide sequence ID" value="NZ_JBHWQV010000081.1"/>
</dbReference>
<dbReference type="EMBL" id="PKGS01000001">
    <property type="protein sequence ID" value="PKZ17142.1"/>
    <property type="molecule type" value="Genomic_DNA"/>
</dbReference>
<gene>
    <name evidence="1" type="ORF">CYJ34_00080</name>
</gene>